<proteinExistence type="predicted"/>
<dbReference type="InterPro" id="IPR006379">
    <property type="entry name" value="HAD-SF_hydro_IIB"/>
</dbReference>
<dbReference type="CDD" id="cd07516">
    <property type="entry name" value="HAD_Pase"/>
    <property type="match status" value="1"/>
</dbReference>
<dbReference type="InterPro" id="IPR000150">
    <property type="entry name" value="Cof"/>
</dbReference>
<gene>
    <name evidence="1" type="ORF">NPA36_09720</name>
</gene>
<reference evidence="1" key="2">
    <citation type="journal article" date="2023" name="Curr. Microbiol.">
        <title>Granulicatella seriolae sp. nov., a Novel Facultative Anaerobe Isolated from Yellowtail Marine Fish.</title>
        <authorList>
            <person name="Lee M."/>
            <person name="Choi Y.J."/>
            <person name="Farooq A."/>
            <person name="Jeong J.B."/>
            <person name="Jung M.Y."/>
        </authorList>
    </citation>
    <scope>NUCLEOTIDE SEQUENCE</scope>
    <source>
        <strain evidence="1">S8</strain>
    </source>
</reference>
<dbReference type="SUPFAM" id="SSF56784">
    <property type="entry name" value="HAD-like"/>
    <property type="match status" value="1"/>
</dbReference>
<evidence type="ECO:0000313" key="1">
    <source>
        <dbReference type="EMBL" id="MCQ9210824.1"/>
    </source>
</evidence>
<dbReference type="Proteomes" id="UP001059480">
    <property type="component" value="Unassembled WGS sequence"/>
</dbReference>
<dbReference type="Gene3D" id="3.30.1240.10">
    <property type="match status" value="1"/>
</dbReference>
<dbReference type="GO" id="GO:0016787">
    <property type="term" value="F:hydrolase activity"/>
    <property type="evidence" value="ECO:0007669"/>
    <property type="project" value="UniProtKB-KW"/>
</dbReference>
<dbReference type="PANTHER" id="PTHR10000">
    <property type="entry name" value="PHOSPHOSERINE PHOSPHATASE"/>
    <property type="match status" value="1"/>
</dbReference>
<reference evidence="1" key="3">
    <citation type="journal article" date="2023" name="Microbiol. Resour. Announc.">
        <title>Draft Genome Sequence of Granulicatella sp. Strain S8, Isolated from a Marine Fish, Seriola quinqueradiata.</title>
        <authorList>
            <person name="Lee M."/>
            <person name="Farooq A."/>
            <person name="Jeong J.B."/>
            <person name="Jung M.Y."/>
        </authorList>
    </citation>
    <scope>NUCLEOTIDE SEQUENCE</scope>
    <source>
        <strain evidence="1">S8</strain>
    </source>
</reference>
<reference evidence="1" key="1">
    <citation type="submission" date="2022-07" db="EMBL/GenBank/DDBJ databases">
        <authorList>
            <person name="Jung M.-Y."/>
            <person name="Lee M."/>
        </authorList>
    </citation>
    <scope>NUCLEOTIDE SEQUENCE</scope>
    <source>
        <strain evidence="1">S8</strain>
    </source>
</reference>
<dbReference type="NCBIfam" id="TIGR01484">
    <property type="entry name" value="HAD-SF-IIB"/>
    <property type="match status" value="1"/>
</dbReference>
<dbReference type="InterPro" id="IPR023214">
    <property type="entry name" value="HAD_sf"/>
</dbReference>
<dbReference type="PANTHER" id="PTHR10000:SF8">
    <property type="entry name" value="HAD SUPERFAMILY HYDROLASE-LIKE, TYPE 3"/>
    <property type="match status" value="1"/>
</dbReference>
<dbReference type="InterPro" id="IPR036412">
    <property type="entry name" value="HAD-like_sf"/>
</dbReference>
<dbReference type="RefSeq" id="WP_256945934.1">
    <property type="nucleotide sequence ID" value="NZ_JANHNZ010000015.1"/>
</dbReference>
<keyword evidence="2" id="KW-1185">Reference proteome</keyword>
<sequence length="276" mass="30751">MSKRVIVMDVDGTLATSQKEISPRTKNALIKAQEQGDLIILASGRPTSGLLDFAKDLLMDSYQGLLVSYNGSKVVNAKTHEVLFDQTLSIEQAKAVLQHLKKFRLIPMVDKDDYLYVHDVFQGYIDFQGQPFNVIEYESRGGKFKLCEQDDLAEFVDFPMNKIIVAGDPDYLQENYQAMMAPFKDSLNCVFTGPFYFEFTAKGIDKAKALDTVLRPLGYNSQDVIAFGDRHNDMTMLDYAGIGVAMGNAVPEVKAMANHTTASNDEDGIAKFLDNL</sequence>
<accession>A0ABT1WQL6</accession>
<dbReference type="Pfam" id="PF08282">
    <property type="entry name" value="Hydrolase_3"/>
    <property type="match status" value="1"/>
</dbReference>
<dbReference type="SFLD" id="SFLDG01140">
    <property type="entry name" value="C2.B:_Phosphomannomutase_and_P"/>
    <property type="match status" value="1"/>
</dbReference>
<keyword evidence="1" id="KW-0378">Hydrolase</keyword>
<dbReference type="Gene3D" id="3.40.50.1000">
    <property type="entry name" value="HAD superfamily/HAD-like"/>
    <property type="match status" value="1"/>
</dbReference>
<comment type="caution">
    <text evidence="1">The sequence shown here is derived from an EMBL/GenBank/DDBJ whole genome shotgun (WGS) entry which is preliminary data.</text>
</comment>
<organism evidence="1 2">
    <name type="scientific">Granulicatella seriolae</name>
    <dbReference type="NCBI Taxonomy" id="2967226"/>
    <lineage>
        <taxon>Bacteria</taxon>
        <taxon>Bacillati</taxon>
        <taxon>Bacillota</taxon>
        <taxon>Bacilli</taxon>
        <taxon>Lactobacillales</taxon>
        <taxon>Carnobacteriaceae</taxon>
        <taxon>Granulicatella</taxon>
    </lineage>
</organism>
<dbReference type="EMBL" id="JANHNZ010000015">
    <property type="protein sequence ID" value="MCQ9210824.1"/>
    <property type="molecule type" value="Genomic_DNA"/>
</dbReference>
<dbReference type="NCBIfam" id="TIGR00099">
    <property type="entry name" value="Cof-subfamily"/>
    <property type="match status" value="1"/>
</dbReference>
<protein>
    <submittedName>
        <fullName evidence="1">Cof-type HAD-IIB family hydrolase</fullName>
    </submittedName>
</protein>
<evidence type="ECO:0000313" key="2">
    <source>
        <dbReference type="Proteomes" id="UP001059480"/>
    </source>
</evidence>
<name>A0ABT1WQL6_9LACT</name>
<dbReference type="SFLD" id="SFLDS00003">
    <property type="entry name" value="Haloacid_Dehalogenase"/>
    <property type="match status" value="1"/>
</dbReference>